<keyword evidence="12" id="KW-1185">Reference proteome</keyword>
<gene>
    <name evidence="11" type="ORF">PhCBS80983_g03964</name>
</gene>
<dbReference type="InterPro" id="IPR001452">
    <property type="entry name" value="SH3_domain"/>
</dbReference>
<comment type="caution">
    <text evidence="11">The sequence shown here is derived from an EMBL/GenBank/DDBJ whole genome shotgun (WGS) entry which is preliminary data.</text>
</comment>
<evidence type="ECO:0000256" key="1">
    <source>
        <dbReference type="ARBA" id="ARBA00004245"/>
    </source>
</evidence>
<dbReference type="GO" id="GO:0030864">
    <property type="term" value="C:cortical actin cytoskeleton"/>
    <property type="evidence" value="ECO:0007669"/>
    <property type="project" value="UniProtKB-ARBA"/>
</dbReference>
<keyword evidence="5" id="KW-0206">Cytoskeleton</keyword>
<evidence type="ECO:0000256" key="6">
    <source>
        <dbReference type="PROSITE-ProRule" id="PRU00192"/>
    </source>
</evidence>
<dbReference type="EMBL" id="QEAQ01000055">
    <property type="protein sequence ID" value="TPX57248.1"/>
    <property type="molecule type" value="Genomic_DNA"/>
</dbReference>
<feature type="compositionally biased region" description="Low complexity" evidence="8">
    <location>
        <begin position="287"/>
        <end position="296"/>
    </location>
</feature>
<organism evidence="11 12">
    <name type="scientific">Powellomyces hirtus</name>
    <dbReference type="NCBI Taxonomy" id="109895"/>
    <lineage>
        <taxon>Eukaryota</taxon>
        <taxon>Fungi</taxon>
        <taxon>Fungi incertae sedis</taxon>
        <taxon>Chytridiomycota</taxon>
        <taxon>Chytridiomycota incertae sedis</taxon>
        <taxon>Chytridiomycetes</taxon>
        <taxon>Spizellomycetales</taxon>
        <taxon>Powellomycetaceae</taxon>
        <taxon>Powellomyces</taxon>
    </lineage>
</organism>
<feature type="domain" description="SH3" evidence="9">
    <location>
        <begin position="365"/>
        <end position="427"/>
    </location>
</feature>
<dbReference type="SUPFAM" id="SSF103657">
    <property type="entry name" value="BAR/IMD domain-like"/>
    <property type="match status" value="1"/>
</dbReference>
<name>A0A507E270_9FUNG</name>
<dbReference type="InterPro" id="IPR001060">
    <property type="entry name" value="FCH_dom"/>
</dbReference>
<evidence type="ECO:0000313" key="11">
    <source>
        <dbReference type="EMBL" id="TPX57248.1"/>
    </source>
</evidence>
<evidence type="ECO:0000256" key="8">
    <source>
        <dbReference type="SAM" id="MobiDB-lite"/>
    </source>
</evidence>
<keyword evidence="2 6" id="KW-0728">SH3 domain</keyword>
<evidence type="ECO:0000256" key="4">
    <source>
        <dbReference type="ARBA" id="ARBA00022553"/>
    </source>
</evidence>
<dbReference type="InterPro" id="IPR027267">
    <property type="entry name" value="AH/BAR_dom_sf"/>
</dbReference>
<evidence type="ECO:0000259" key="9">
    <source>
        <dbReference type="PROSITE" id="PS50002"/>
    </source>
</evidence>
<dbReference type="PROSITE" id="PS50002">
    <property type="entry name" value="SH3"/>
    <property type="match status" value="1"/>
</dbReference>
<proteinExistence type="predicted"/>
<dbReference type="SMART" id="SM00055">
    <property type="entry name" value="FCH"/>
    <property type="match status" value="1"/>
</dbReference>
<feature type="domain" description="F-BAR" evidence="10">
    <location>
        <begin position="4"/>
        <end position="257"/>
    </location>
</feature>
<dbReference type="GO" id="GO:0030036">
    <property type="term" value="P:actin cytoskeleton organization"/>
    <property type="evidence" value="ECO:0007669"/>
    <property type="project" value="UniProtKB-ARBA"/>
</dbReference>
<dbReference type="STRING" id="109895.A0A507E270"/>
<accession>A0A507E270</accession>
<evidence type="ECO:0000256" key="2">
    <source>
        <dbReference type="ARBA" id="ARBA00022443"/>
    </source>
</evidence>
<dbReference type="Pfam" id="PF00611">
    <property type="entry name" value="FCH"/>
    <property type="match status" value="1"/>
</dbReference>
<evidence type="ECO:0008006" key="13">
    <source>
        <dbReference type="Google" id="ProtNLM"/>
    </source>
</evidence>
<evidence type="ECO:0000256" key="5">
    <source>
        <dbReference type="ARBA" id="ARBA00023212"/>
    </source>
</evidence>
<evidence type="ECO:0000259" key="10">
    <source>
        <dbReference type="PROSITE" id="PS51741"/>
    </source>
</evidence>
<keyword evidence="4" id="KW-0597">Phosphoprotein</keyword>
<keyword evidence="7" id="KW-0175">Coiled coil</keyword>
<dbReference type="InterPro" id="IPR031160">
    <property type="entry name" value="F_BAR_dom"/>
</dbReference>
<feature type="region of interest" description="Disordered" evidence="8">
    <location>
        <begin position="287"/>
        <end position="340"/>
    </location>
</feature>
<evidence type="ECO:0000313" key="12">
    <source>
        <dbReference type="Proteomes" id="UP000318582"/>
    </source>
</evidence>
<keyword evidence="3" id="KW-0963">Cytoplasm</keyword>
<dbReference type="Gene3D" id="1.20.1270.60">
    <property type="entry name" value="Arfaptin homology (AH) domain/BAR domain"/>
    <property type="match status" value="1"/>
</dbReference>
<comment type="subcellular location">
    <subcellularLocation>
        <location evidence="1">Cytoplasm</location>
        <location evidence="1">Cytoskeleton</location>
    </subcellularLocation>
</comment>
<evidence type="ECO:0000256" key="7">
    <source>
        <dbReference type="PROSITE-ProRule" id="PRU01077"/>
    </source>
</evidence>
<dbReference type="SUPFAM" id="SSF50044">
    <property type="entry name" value="SH3-domain"/>
    <property type="match status" value="1"/>
</dbReference>
<dbReference type="InterPro" id="IPR036028">
    <property type="entry name" value="SH3-like_dom_sf"/>
</dbReference>
<dbReference type="GO" id="GO:0032153">
    <property type="term" value="C:cell division site"/>
    <property type="evidence" value="ECO:0007669"/>
    <property type="project" value="TreeGrafter"/>
</dbReference>
<reference evidence="11 12" key="1">
    <citation type="journal article" date="2019" name="Sci. Rep.">
        <title>Comparative genomics of chytrid fungi reveal insights into the obligate biotrophic and pathogenic lifestyle of Synchytrium endobioticum.</title>
        <authorList>
            <person name="van de Vossenberg B.T.L.H."/>
            <person name="Warris S."/>
            <person name="Nguyen H.D.T."/>
            <person name="van Gent-Pelzer M.P.E."/>
            <person name="Joly D.L."/>
            <person name="van de Geest H.C."/>
            <person name="Bonants P.J.M."/>
            <person name="Smith D.S."/>
            <person name="Levesque C.A."/>
            <person name="van der Lee T.A.J."/>
        </authorList>
    </citation>
    <scope>NUCLEOTIDE SEQUENCE [LARGE SCALE GENOMIC DNA]</scope>
    <source>
        <strain evidence="11 12">CBS 809.83</strain>
    </source>
</reference>
<evidence type="ECO:0000256" key="3">
    <source>
        <dbReference type="ARBA" id="ARBA00022490"/>
    </source>
</evidence>
<dbReference type="CDD" id="cd00174">
    <property type="entry name" value="SH3"/>
    <property type="match status" value="1"/>
</dbReference>
<dbReference type="PRINTS" id="PR00452">
    <property type="entry name" value="SH3DOMAIN"/>
</dbReference>
<dbReference type="PANTHER" id="PTHR23065:SF7">
    <property type="entry name" value="NOSTRIN, ISOFORM H"/>
    <property type="match status" value="1"/>
</dbReference>
<dbReference type="PROSITE" id="PS51741">
    <property type="entry name" value="F_BAR"/>
    <property type="match status" value="1"/>
</dbReference>
<dbReference type="AlphaFoldDB" id="A0A507E270"/>
<dbReference type="GO" id="GO:0005886">
    <property type="term" value="C:plasma membrane"/>
    <property type="evidence" value="ECO:0007669"/>
    <property type="project" value="TreeGrafter"/>
</dbReference>
<dbReference type="SMART" id="SM00326">
    <property type="entry name" value="SH3"/>
    <property type="match status" value="1"/>
</dbReference>
<sequence>MEKAAFSNCFWGDNDKGLEVLMARMKQGKHVCEEVHAMLKERAAIEDDYGKRMAKLAKSFSPKEEIGTLRDSLEVVRSEIEKCAKAHTELAQEIRVKLEKPLSDFITTQSGIRKNQNMIVEKHQKSKASQVAMVMKAKERYESKCTEAAQLSQLRTDPSSKDAEKAKARLQKTQISAKQADTEYVSGVEKLTEIHKKWVDDFRTACTECQKLEEDRFHFLRGNVWNYVNFLSGVCVADDEACERVRVSLEACDFEKDLALFLDRSSTGSTIPQPLQYINYYTGTQESSSTRKSSMSELNSAPSMGGAEAEIPSSVYGQGEGPRRDSGSSKGSANGPGQATAAALTAPAGDTTFQYDPYEVPESMPVLFSVRVLYDYQAQAAEELSIGKGQLIPVIATHDDGWWEGLGSEGGRRRKGLFPSNFTETVH</sequence>
<dbReference type="Gene3D" id="2.30.30.40">
    <property type="entry name" value="SH3 Domains"/>
    <property type="match status" value="1"/>
</dbReference>
<dbReference type="PANTHER" id="PTHR23065">
    <property type="entry name" value="PROLINE-SERINE-THREONINE PHOSPHATASE INTERACTING PROTEIN 1"/>
    <property type="match status" value="1"/>
</dbReference>
<dbReference type="Proteomes" id="UP000318582">
    <property type="component" value="Unassembled WGS sequence"/>
</dbReference>
<feature type="compositionally biased region" description="Polar residues" evidence="8">
    <location>
        <begin position="328"/>
        <end position="337"/>
    </location>
</feature>
<dbReference type="Pfam" id="PF00018">
    <property type="entry name" value="SH3_1"/>
    <property type="match status" value="1"/>
</dbReference>
<protein>
    <recommendedName>
        <fullName evidence="13">F-BAR domain-containing protein</fullName>
    </recommendedName>
</protein>